<gene>
    <name evidence="4" type="ORF">LPB138_06400</name>
</gene>
<dbReference type="Gene3D" id="1.25.40.10">
    <property type="entry name" value="Tetratricopeptide repeat domain"/>
    <property type="match status" value="1"/>
</dbReference>
<dbReference type="PROSITE" id="PS50005">
    <property type="entry name" value="TPR"/>
    <property type="match status" value="1"/>
</dbReference>
<dbReference type="Pfam" id="PF00515">
    <property type="entry name" value="TPR_1"/>
    <property type="match status" value="1"/>
</dbReference>
<evidence type="ECO:0000256" key="2">
    <source>
        <dbReference type="ARBA" id="ARBA00022803"/>
    </source>
</evidence>
<dbReference type="InterPro" id="IPR011990">
    <property type="entry name" value="TPR-like_helical_dom_sf"/>
</dbReference>
<dbReference type="KEGG" id="lul:LPB138_06400"/>
<protein>
    <submittedName>
        <fullName evidence="4">Uncharacterized protein</fullName>
    </submittedName>
</protein>
<keyword evidence="1" id="KW-0677">Repeat</keyword>
<proteinExistence type="predicted"/>
<dbReference type="PANTHER" id="PTHR44186">
    <property type="match status" value="1"/>
</dbReference>
<dbReference type="STRING" id="1850246.LPB138_06400"/>
<accession>A0A1D8P6Y8</accession>
<dbReference type="PANTHER" id="PTHR44186:SF1">
    <property type="entry name" value="BARDET-BIEDL SYNDROME 4 PROTEIN"/>
    <property type="match status" value="1"/>
</dbReference>
<dbReference type="RefSeq" id="WP_070236469.1">
    <property type="nucleotide sequence ID" value="NZ_CP017478.1"/>
</dbReference>
<dbReference type="AlphaFoldDB" id="A0A1D8P6Y8"/>
<evidence type="ECO:0000256" key="1">
    <source>
        <dbReference type="ARBA" id="ARBA00022737"/>
    </source>
</evidence>
<dbReference type="EMBL" id="CP017478">
    <property type="protein sequence ID" value="AOW20331.1"/>
    <property type="molecule type" value="Genomic_DNA"/>
</dbReference>
<reference evidence="4 5" key="1">
    <citation type="submission" date="2016-10" db="EMBL/GenBank/DDBJ databases">
        <title>Lutibacter sp. LPB0138, isolated from marine gastropod.</title>
        <authorList>
            <person name="Kim E."/>
            <person name="Yi H."/>
        </authorList>
    </citation>
    <scope>NUCLEOTIDE SEQUENCE [LARGE SCALE GENOMIC DNA]</scope>
    <source>
        <strain evidence="4 5">LPB0138</strain>
    </source>
</reference>
<dbReference type="Proteomes" id="UP000176050">
    <property type="component" value="Chromosome"/>
</dbReference>
<name>A0A1D8P6Y8_9FLAO</name>
<keyword evidence="5" id="KW-1185">Reference proteome</keyword>
<evidence type="ECO:0000313" key="5">
    <source>
        <dbReference type="Proteomes" id="UP000176050"/>
    </source>
</evidence>
<feature type="repeat" description="TPR" evidence="3">
    <location>
        <begin position="356"/>
        <end position="389"/>
    </location>
</feature>
<organism evidence="4 5">
    <name type="scientific">Urechidicola croceus</name>
    <dbReference type="NCBI Taxonomy" id="1850246"/>
    <lineage>
        <taxon>Bacteria</taxon>
        <taxon>Pseudomonadati</taxon>
        <taxon>Bacteroidota</taxon>
        <taxon>Flavobacteriia</taxon>
        <taxon>Flavobacteriales</taxon>
        <taxon>Flavobacteriaceae</taxon>
        <taxon>Urechidicola</taxon>
    </lineage>
</organism>
<dbReference type="SMART" id="SM00028">
    <property type="entry name" value="TPR"/>
    <property type="match status" value="4"/>
</dbReference>
<dbReference type="InterPro" id="IPR019734">
    <property type="entry name" value="TPR_rpt"/>
</dbReference>
<dbReference type="PROSITE" id="PS50293">
    <property type="entry name" value="TPR_REGION"/>
    <property type="match status" value="1"/>
</dbReference>
<evidence type="ECO:0000256" key="3">
    <source>
        <dbReference type="PROSITE-ProRule" id="PRU00339"/>
    </source>
</evidence>
<dbReference type="OrthoDB" id="1173761at2"/>
<keyword evidence="2 3" id="KW-0802">TPR repeat</keyword>
<sequence>MKIKLIQIFIFLISYISYTQNFQTVEEVNYECAQLGFATNEEAEITVDRILDEIGVFRNFVLQECPNINNAIAKNIESSSGEKIRYILYDNEFFENINNKASNDWAAISILAHEIAHHLNGHALNNKGSNHRFELEADFSSGFYLAKMGATLEEAQSAIQTLRYEKATHTHPAKVDRLREIEKGWLKASGNKKKIIEEPKVKIIKKIDLYDVDEKLSSDYFKKGNEEYERKNYSASAEYFLKSYQYGGKKELGSLYFSAYISFFAGNYIESLKRYEVLLDNGYNENLKDVYKFIALNHLNMEDNYKALKAFSKANEYNTDDYDLIIYEANLYFKLGNNVKFREKLEQALKLKPYDPKLHYNLGVLHLEVDNYERAEQYFKKSIELKPNDNTDAYTNLVVTILSGEDYLIERMNGLGISPEENKEYDKLALERIELYKRVKPYLEYILVEAPNNVEIRNTLNNVNKVINKSKK</sequence>
<dbReference type="SUPFAM" id="SSF48452">
    <property type="entry name" value="TPR-like"/>
    <property type="match status" value="1"/>
</dbReference>
<evidence type="ECO:0000313" key="4">
    <source>
        <dbReference type="EMBL" id="AOW20331.1"/>
    </source>
</evidence>